<dbReference type="AlphaFoldDB" id="C4V5D2"/>
<dbReference type="RefSeq" id="WP_006690460.1">
    <property type="nucleotide sequence ID" value="NZ_GG694006.1"/>
</dbReference>
<evidence type="ECO:0000313" key="2">
    <source>
        <dbReference type="Proteomes" id="UP000005309"/>
    </source>
</evidence>
<dbReference type="HOGENOM" id="CLU_930325_0_0_9"/>
<proteinExistence type="predicted"/>
<dbReference type="Proteomes" id="UP000005309">
    <property type="component" value="Unassembled WGS sequence"/>
</dbReference>
<dbReference type="EMBL" id="ACLA01000023">
    <property type="protein sequence ID" value="EEQ48011.1"/>
    <property type="molecule type" value="Genomic_DNA"/>
</dbReference>
<accession>C4V5D2</accession>
<gene>
    <name evidence="1" type="ORF">HMPREF0908_1726</name>
</gene>
<protein>
    <submittedName>
        <fullName evidence="1">Uncharacterized protein</fullName>
    </submittedName>
</protein>
<sequence>MNKINLLAIIPETIFICNQIHEIVQMLACTDHFCYTTKNHRYYGAPAQGGTMMRHLLSMALCLCLLIPVSTSEAQEKTADTGDLSAAVELLRTVEKTNIHYVELPRLPAITANDPRYAEVDLSAIPPEQIYPPLSYVLTNLPFYPSLATPLFCQMAKDPQVISDSEPLLLLRMAPIDSGLTRILFPDEREEIVSVIEHLVLLKNGTLLESPDDYIITYDAAKNPVARFGYYDLLRLNKKYHFTSPEIYDIISSSPAHQFAKGSREYRYAQHLYHIMPNSIEYPMVFEHYYDPSRHKFFS</sequence>
<keyword evidence="2" id="KW-1185">Reference proteome</keyword>
<name>C4V5D2_9FIRM</name>
<organism evidence="1 2">
    <name type="scientific">Selenomonas flueggei ATCC 43531</name>
    <dbReference type="NCBI Taxonomy" id="638302"/>
    <lineage>
        <taxon>Bacteria</taxon>
        <taxon>Bacillati</taxon>
        <taxon>Bacillota</taxon>
        <taxon>Negativicutes</taxon>
        <taxon>Selenomonadales</taxon>
        <taxon>Selenomonadaceae</taxon>
        <taxon>Selenomonas</taxon>
    </lineage>
</organism>
<reference evidence="1 2" key="1">
    <citation type="submission" date="2009-04" db="EMBL/GenBank/DDBJ databases">
        <authorList>
            <person name="Qin X."/>
            <person name="Bachman B."/>
            <person name="Battles P."/>
            <person name="Bell A."/>
            <person name="Bess C."/>
            <person name="Bickham C."/>
            <person name="Chaboub L."/>
            <person name="Chen D."/>
            <person name="Coyle M."/>
            <person name="Deiros D.R."/>
            <person name="Dinh H."/>
            <person name="Forbes L."/>
            <person name="Fowler G."/>
            <person name="Francisco L."/>
            <person name="Fu Q."/>
            <person name="Gubbala S."/>
            <person name="Hale W."/>
            <person name="Han Y."/>
            <person name="Hemphill L."/>
            <person name="Highlander S.K."/>
            <person name="Hirani K."/>
            <person name="Hogues M."/>
            <person name="Jackson L."/>
            <person name="Jakkamsetti A."/>
            <person name="Javaid M."/>
            <person name="Jiang H."/>
            <person name="Korchina V."/>
            <person name="Kovar C."/>
            <person name="Lara F."/>
            <person name="Lee S."/>
            <person name="Mata R."/>
            <person name="Mathew T."/>
            <person name="Moen C."/>
            <person name="Morales K."/>
            <person name="Munidasa M."/>
            <person name="Nazareth L."/>
            <person name="Ngo R."/>
            <person name="Nguyen L."/>
            <person name="Okwuonu G."/>
            <person name="Ongeri F."/>
            <person name="Patil S."/>
            <person name="Petrosino J."/>
            <person name="Pham C."/>
            <person name="Pham P."/>
            <person name="Pu L.-L."/>
            <person name="Puazo M."/>
            <person name="Raj R."/>
            <person name="Reid J."/>
            <person name="Rouhana J."/>
            <person name="Saada N."/>
            <person name="Shang Y."/>
            <person name="Simmons D."/>
            <person name="Thornton R."/>
            <person name="Warren J."/>
            <person name="Weissenberger G."/>
            <person name="Zhang J."/>
            <person name="Zhang L."/>
            <person name="Zhou C."/>
            <person name="Zhu D."/>
            <person name="Muzny D."/>
            <person name="Worley K."/>
            <person name="Gibbs R."/>
        </authorList>
    </citation>
    <scope>NUCLEOTIDE SEQUENCE [LARGE SCALE GENOMIC DNA]</scope>
    <source>
        <strain evidence="1 2">ATCC 43531</strain>
    </source>
</reference>
<comment type="caution">
    <text evidence="1">The sequence shown here is derived from an EMBL/GenBank/DDBJ whole genome shotgun (WGS) entry which is preliminary data.</text>
</comment>
<dbReference type="STRING" id="638302.HMPREF0908_1726"/>
<evidence type="ECO:0000313" key="1">
    <source>
        <dbReference type="EMBL" id="EEQ48011.1"/>
    </source>
</evidence>